<feature type="region of interest" description="Disordered" evidence="1">
    <location>
        <begin position="1"/>
        <end position="25"/>
    </location>
</feature>
<dbReference type="VEuPathDB" id="VectorBase:ASIC018632"/>
<feature type="compositionally biased region" description="Basic and acidic residues" evidence="1">
    <location>
        <begin position="125"/>
        <end position="137"/>
    </location>
</feature>
<reference evidence="2 4" key="1">
    <citation type="journal article" date="2014" name="BMC Genomics">
        <title>Genome sequence of Anopheles sinensis provides insight into genetics basis of mosquito competence for malaria parasites.</title>
        <authorList>
            <person name="Zhou D."/>
            <person name="Zhang D."/>
            <person name="Ding G."/>
            <person name="Shi L."/>
            <person name="Hou Q."/>
            <person name="Ye Y."/>
            <person name="Xu Y."/>
            <person name="Zhou H."/>
            <person name="Xiong C."/>
            <person name="Li S."/>
            <person name="Yu J."/>
            <person name="Hong S."/>
            <person name="Yu X."/>
            <person name="Zou P."/>
            <person name="Chen C."/>
            <person name="Chang X."/>
            <person name="Wang W."/>
            <person name="Lv Y."/>
            <person name="Sun Y."/>
            <person name="Ma L."/>
            <person name="Shen B."/>
            <person name="Zhu C."/>
        </authorList>
    </citation>
    <scope>NUCLEOTIDE SEQUENCE [LARGE SCALE GENOMIC DNA]</scope>
</reference>
<feature type="compositionally biased region" description="Polar residues" evidence="1">
    <location>
        <begin position="1"/>
        <end position="11"/>
    </location>
</feature>
<organism evidence="2">
    <name type="scientific">Anopheles sinensis</name>
    <name type="common">Mosquito</name>
    <dbReference type="NCBI Taxonomy" id="74873"/>
    <lineage>
        <taxon>Eukaryota</taxon>
        <taxon>Metazoa</taxon>
        <taxon>Ecdysozoa</taxon>
        <taxon>Arthropoda</taxon>
        <taxon>Hexapoda</taxon>
        <taxon>Insecta</taxon>
        <taxon>Pterygota</taxon>
        <taxon>Neoptera</taxon>
        <taxon>Endopterygota</taxon>
        <taxon>Diptera</taxon>
        <taxon>Nematocera</taxon>
        <taxon>Culicoidea</taxon>
        <taxon>Culicidae</taxon>
        <taxon>Anophelinae</taxon>
        <taxon>Anopheles</taxon>
    </lineage>
</organism>
<protein>
    <submittedName>
        <fullName evidence="2 3">Acetolactate synthase</fullName>
    </submittedName>
</protein>
<reference evidence="3" key="2">
    <citation type="submission" date="2020-05" db="UniProtKB">
        <authorList>
            <consortium name="EnsemblMetazoa"/>
        </authorList>
    </citation>
    <scope>IDENTIFICATION</scope>
</reference>
<sequence length="264" mass="28492">MIRSWPQNATHSTRRTKNQNNPQQGLARAQLSSVPGRSPIRDPLPIPAQISEAGSSVKVWPSVGRSFVGSDIPVLRSPRSLPPGADRVGPGGVNRWVGHLRCGKREGKVGGALGGPRDGIPNRARTSERDRRCSERVDRQTSSSWGRGCRIGPVGGTERGVSGLECYYSTERGVSCWWRSLSLSSCSRECDSGRVEVVLMGRRRARNGIDRVPASLEGGPFFCKPQVQSPHEDKNGNWLSTCCGHVAVREVVCSGTASRGLPAS</sequence>
<gene>
    <name evidence="2" type="ORF">ZHAS_00018632</name>
</gene>
<keyword evidence="4" id="KW-1185">Reference proteome</keyword>
<dbReference type="AlphaFoldDB" id="A0A084WJG6"/>
<dbReference type="Proteomes" id="UP000030765">
    <property type="component" value="Unassembled WGS sequence"/>
</dbReference>
<evidence type="ECO:0000313" key="4">
    <source>
        <dbReference type="Proteomes" id="UP000030765"/>
    </source>
</evidence>
<evidence type="ECO:0000313" key="2">
    <source>
        <dbReference type="EMBL" id="KFB50360.1"/>
    </source>
</evidence>
<dbReference type="EMBL" id="ATLV01024028">
    <property type="status" value="NOT_ANNOTATED_CDS"/>
    <property type="molecule type" value="Genomic_DNA"/>
</dbReference>
<evidence type="ECO:0000256" key="1">
    <source>
        <dbReference type="SAM" id="MobiDB-lite"/>
    </source>
</evidence>
<evidence type="ECO:0000313" key="3">
    <source>
        <dbReference type="EnsemblMetazoa" id="ASIC018632-PA"/>
    </source>
</evidence>
<accession>A0A084WJG6</accession>
<dbReference type="EMBL" id="KE525348">
    <property type="protein sequence ID" value="KFB50360.1"/>
    <property type="molecule type" value="Genomic_DNA"/>
</dbReference>
<name>A0A084WJG6_ANOSI</name>
<feature type="region of interest" description="Disordered" evidence="1">
    <location>
        <begin position="107"/>
        <end position="137"/>
    </location>
</feature>
<proteinExistence type="predicted"/>
<dbReference type="EnsemblMetazoa" id="ASIC018632-RA">
    <property type="protein sequence ID" value="ASIC018632-PA"/>
    <property type="gene ID" value="ASIC018632"/>
</dbReference>